<name>A0AAD4YQD9_PRUDU</name>
<sequence length="144" mass="16571">MKLHLLFVLYMFIYVVEIDFGVLKINQDTLRGQRFWLCFRHLRQLFGRDPRTKNAPYRRQVVMRGPPCGSLLCSKMFLTSSRARRIENLSPGSFESMILGLGELIVIRSKSEVVGPKGTVEQYGKFDCLVDHESSETVSSFGKY</sequence>
<dbReference type="AlphaFoldDB" id="A0AAD4YQD9"/>
<comment type="caution">
    <text evidence="2">The sequence shown here is derived from an EMBL/GenBank/DDBJ whole genome shotgun (WGS) entry which is preliminary data.</text>
</comment>
<protein>
    <submittedName>
        <fullName evidence="2">Uncharacterized protein</fullName>
    </submittedName>
</protein>
<evidence type="ECO:0000313" key="3">
    <source>
        <dbReference type="Proteomes" id="UP001054821"/>
    </source>
</evidence>
<reference evidence="2 3" key="1">
    <citation type="journal article" date="2022" name="G3 (Bethesda)">
        <title>Whole-genome sequence and methylome profiling of the almond [Prunus dulcis (Mill.) D.A. Webb] cultivar 'Nonpareil'.</title>
        <authorList>
            <person name="D'Amico-Willman K.M."/>
            <person name="Ouma W.Z."/>
            <person name="Meulia T."/>
            <person name="Sideli G.M."/>
            <person name="Gradziel T.M."/>
            <person name="Fresnedo-Ramirez J."/>
        </authorList>
    </citation>
    <scope>NUCLEOTIDE SEQUENCE [LARGE SCALE GENOMIC DNA]</scope>
    <source>
        <tissue evidence="2">Leaf</tissue>
    </source>
</reference>
<keyword evidence="3" id="KW-1185">Reference proteome</keyword>
<proteinExistence type="predicted"/>
<accession>A0AAD4YQD9</accession>
<evidence type="ECO:0000256" key="1">
    <source>
        <dbReference type="SAM" id="SignalP"/>
    </source>
</evidence>
<feature type="signal peptide" evidence="1">
    <location>
        <begin position="1"/>
        <end position="18"/>
    </location>
</feature>
<dbReference type="Proteomes" id="UP001054821">
    <property type="component" value="Chromosome 7"/>
</dbReference>
<organism evidence="2 3">
    <name type="scientific">Prunus dulcis</name>
    <name type="common">Almond</name>
    <name type="synonym">Amygdalus dulcis</name>
    <dbReference type="NCBI Taxonomy" id="3755"/>
    <lineage>
        <taxon>Eukaryota</taxon>
        <taxon>Viridiplantae</taxon>
        <taxon>Streptophyta</taxon>
        <taxon>Embryophyta</taxon>
        <taxon>Tracheophyta</taxon>
        <taxon>Spermatophyta</taxon>
        <taxon>Magnoliopsida</taxon>
        <taxon>eudicotyledons</taxon>
        <taxon>Gunneridae</taxon>
        <taxon>Pentapetalae</taxon>
        <taxon>rosids</taxon>
        <taxon>fabids</taxon>
        <taxon>Rosales</taxon>
        <taxon>Rosaceae</taxon>
        <taxon>Amygdaloideae</taxon>
        <taxon>Amygdaleae</taxon>
        <taxon>Prunus</taxon>
    </lineage>
</organism>
<feature type="chain" id="PRO_5042213588" evidence="1">
    <location>
        <begin position="19"/>
        <end position="144"/>
    </location>
</feature>
<gene>
    <name evidence="2" type="ORF">L3X38_037162</name>
</gene>
<dbReference type="EMBL" id="JAJFAZ020000007">
    <property type="protein sequence ID" value="KAI5317455.1"/>
    <property type="molecule type" value="Genomic_DNA"/>
</dbReference>
<evidence type="ECO:0000313" key="2">
    <source>
        <dbReference type="EMBL" id="KAI5317455.1"/>
    </source>
</evidence>
<keyword evidence="1" id="KW-0732">Signal</keyword>